<dbReference type="EMBL" id="CYZH01000002">
    <property type="protein sequence ID" value="CUN55327.1"/>
    <property type="molecule type" value="Genomic_DNA"/>
</dbReference>
<dbReference type="Pfam" id="PF13151">
    <property type="entry name" value="DUF3990"/>
    <property type="match status" value="1"/>
</dbReference>
<dbReference type="InterPro" id="IPR025051">
    <property type="entry name" value="DUF3990"/>
</dbReference>
<accession>A0A173XWU6</accession>
<proteinExistence type="predicted"/>
<name>A0A173XWU6_9BACE</name>
<evidence type="ECO:0008006" key="3">
    <source>
        <dbReference type="Google" id="ProtNLM"/>
    </source>
</evidence>
<dbReference type="STRING" id="338188.ERS852397_00427"/>
<organism evidence="1 2">
    <name type="scientific">Bacteroides finegoldii</name>
    <dbReference type="NCBI Taxonomy" id="338188"/>
    <lineage>
        <taxon>Bacteria</taxon>
        <taxon>Pseudomonadati</taxon>
        <taxon>Bacteroidota</taxon>
        <taxon>Bacteroidia</taxon>
        <taxon>Bacteroidales</taxon>
        <taxon>Bacteroidaceae</taxon>
        <taxon>Bacteroides</taxon>
    </lineage>
</organism>
<sequence>MKVYHGSTQAVEYPLVGVGRENLDFGKGFYVTDIYAQAERWGAVMALRHPGSTSVVNIYELDVEKITSSGYKWLHFDGYNNDWLEFIVSSRLGKQPWLEYDIVEGGIANDRVFDTIENFMENQITKEVALGRLRFEQPNNQLCILNQRLIDECLSFKEYITIK</sequence>
<dbReference type="AlphaFoldDB" id="A0A173XWU6"/>
<reference evidence="1 2" key="1">
    <citation type="submission" date="2015-09" db="EMBL/GenBank/DDBJ databases">
        <authorList>
            <consortium name="Pathogen Informatics"/>
        </authorList>
    </citation>
    <scope>NUCLEOTIDE SEQUENCE [LARGE SCALE GENOMIC DNA]</scope>
    <source>
        <strain evidence="1 2">2789STDY5608840</strain>
    </source>
</reference>
<dbReference type="Proteomes" id="UP000095517">
    <property type="component" value="Unassembled WGS sequence"/>
</dbReference>
<protein>
    <recommendedName>
        <fullName evidence="3">DUF3990 domain-containing protein</fullName>
    </recommendedName>
</protein>
<evidence type="ECO:0000313" key="1">
    <source>
        <dbReference type="EMBL" id="CUN55327.1"/>
    </source>
</evidence>
<gene>
    <name evidence="1" type="ORF">ERS852397_00427</name>
</gene>
<evidence type="ECO:0000313" key="2">
    <source>
        <dbReference type="Proteomes" id="UP000095517"/>
    </source>
</evidence>
<dbReference type="RefSeq" id="WP_022275938.1">
    <property type="nucleotide sequence ID" value="NZ_CABIXA010000002.1"/>
</dbReference>